<dbReference type="Proteomes" id="UP000177383">
    <property type="component" value="Unassembled WGS sequence"/>
</dbReference>
<dbReference type="PROSITE" id="PS50975">
    <property type="entry name" value="ATP_GRASP"/>
    <property type="match status" value="1"/>
</dbReference>
<dbReference type="GO" id="GO:0005524">
    <property type="term" value="F:ATP binding"/>
    <property type="evidence" value="ECO:0007669"/>
    <property type="project" value="UniProtKB-UniRule"/>
</dbReference>
<dbReference type="EMBL" id="MFJE01000005">
    <property type="protein sequence ID" value="OGG15214.1"/>
    <property type="molecule type" value="Genomic_DNA"/>
</dbReference>
<protein>
    <recommendedName>
        <fullName evidence="3">ATP-grasp domain-containing protein</fullName>
    </recommendedName>
</protein>
<sequence length="450" mass="51550">MIDFSIFNNIPIFYISPDIKRALGLELVLPNYYIVCSFYNPLVDMVRKRGGKVFCLEESEKDAVYQIKNSGQLLGHPKVLEFIQNKSKGQTPGILAFKPNLKIDILCSQYGFKKLINSSEINEKFENKINFFEITKKYFPDFHLKGTVGNLGDLNFKVMEKELSLPFVVQFGHGWAGKTTFFIKNELDWENLKEKFPQTLVKVTKYLNNSFTILNNCCIYKESVLVGPPAIQLSGIPELSENKFITCGRQWPAIDLSKEDENIINSVSEKVGLLMAKEGYRGFFGLDFLIDKNTGKIFLSENNARFTASTPFYTKLELGMQSIPLMIYHLASFFSLHIDISYNPHIVGSQIIVRKTSDTQHMLLNDLKTGKYKLNESNLEFLGEEYDPGELNQNEFIIIKEKENKKVQENEEIARIETKNSVLNKNYELKNDIKKLLAANEQSGKELSNQ</sequence>
<dbReference type="STRING" id="1798375.A2773_05010"/>
<keyword evidence="1" id="KW-0547">Nucleotide-binding</keyword>
<accession>A0A1F5ZS93</accession>
<feature type="coiled-coil region" evidence="2">
    <location>
        <begin position="399"/>
        <end position="426"/>
    </location>
</feature>
<evidence type="ECO:0000313" key="5">
    <source>
        <dbReference type="Proteomes" id="UP000177383"/>
    </source>
</evidence>
<evidence type="ECO:0000256" key="2">
    <source>
        <dbReference type="SAM" id="Coils"/>
    </source>
</evidence>
<proteinExistence type="predicted"/>
<name>A0A1F5ZS93_9BACT</name>
<gene>
    <name evidence="4" type="ORF">A2773_05010</name>
</gene>
<dbReference type="AlphaFoldDB" id="A0A1F5ZS93"/>
<keyword evidence="1" id="KW-0067">ATP-binding</keyword>
<dbReference type="InterPro" id="IPR011761">
    <property type="entry name" value="ATP-grasp"/>
</dbReference>
<reference evidence="4 5" key="1">
    <citation type="journal article" date="2016" name="Nat. Commun.">
        <title>Thousands of microbial genomes shed light on interconnected biogeochemical processes in an aquifer system.</title>
        <authorList>
            <person name="Anantharaman K."/>
            <person name="Brown C.T."/>
            <person name="Hug L.A."/>
            <person name="Sharon I."/>
            <person name="Castelle C.J."/>
            <person name="Probst A.J."/>
            <person name="Thomas B.C."/>
            <person name="Singh A."/>
            <person name="Wilkins M.J."/>
            <person name="Karaoz U."/>
            <person name="Brodie E.L."/>
            <person name="Williams K.H."/>
            <person name="Hubbard S.S."/>
            <person name="Banfield J.F."/>
        </authorList>
    </citation>
    <scope>NUCLEOTIDE SEQUENCE [LARGE SCALE GENOMIC DNA]</scope>
</reference>
<dbReference type="SUPFAM" id="SSF56059">
    <property type="entry name" value="Glutathione synthetase ATP-binding domain-like"/>
    <property type="match status" value="1"/>
</dbReference>
<organism evidence="4 5">
    <name type="scientific">Candidatus Gottesmanbacteria bacterium RIFCSPHIGHO2_01_FULL_39_10</name>
    <dbReference type="NCBI Taxonomy" id="1798375"/>
    <lineage>
        <taxon>Bacteria</taxon>
        <taxon>Candidatus Gottesmaniibacteriota</taxon>
    </lineage>
</organism>
<evidence type="ECO:0000313" key="4">
    <source>
        <dbReference type="EMBL" id="OGG15214.1"/>
    </source>
</evidence>
<evidence type="ECO:0000259" key="3">
    <source>
        <dbReference type="PROSITE" id="PS50975"/>
    </source>
</evidence>
<feature type="domain" description="ATP-grasp" evidence="3">
    <location>
        <begin position="136"/>
        <end position="331"/>
    </location>
</feature>
<evidence type="ECO:0000256" key="1">
    <source>
        <dbReference type="PROSITE-ProRule" id="PRU00409"/>
    </source>
</evidence>
<keyword evidence="2" id="KW-0175">Coiled coil</keyword>
<comment type="caution">
    <text evidence="4">The sequence shown here is derived from an EMBL/GenBank/DDBJ whole genome shotgun (WGS) entry which is preliminary data.</text>
</comment>
<dbReference type="GO" id="GO:0046872">
    <property type="term" value="F:metal ion binding"/>
    <property type="evidence" value="ECO:0007669"/>
    <property type="project" value="InterPro"/>
</dbReference>
<dbReference type="Gene3D" id="3.30.470.20">
    <property type="entry name" value="ATP-grasp fold, B domain"/>
    <property type="match status" value="1"/>
</dbReference>